<dbReference type="Gene3D" id="3.40.50.1000">
    <property type="entry name" value="HAD superfamily/HAD-like"/>
    <property type="match status" value="1"/>
</dbReference>
<comment type="pathway">
    <text evidence="2">Amino-acid biosynthesis; L-serine biosynthesis; L-serine from 3-phospho-D-glycerate: step 3/3.</text>
</comment>
<dbReference type="GO" id="GO:0000287">
    <property type="term" value="F:magnesium ion binding"/>
    <property type="evidence" value="ECO:0007669"/>
    <property type="project" value="TreeGrafter"/>
</dbReference>
<keyword evidence="6" id="KW-0479">Metal-binding</keyword>
<sequence length="343" mass="38684">MKRIIAFDLEGPLSPMDHAFESMALVEEGDKIFSVISRYDDLLAMEGKEGYEPGDTLSLIIPFLLGHNIKEEDLSRVSSGAGLVEGAGDLIRKLKEEGWLVHIISTSYRQHAHGIGERLGVPVREGQDQMIFCTELPLNKYHAQLGKEDFSMLQEVEKYILDNLYLEDLESGEKDMEIKEYLDKFFWEDLQKTQLGKTFSEVKVMGGRRKLRAVEEILQRHGAYLDEIAVVGDSITDFQMLKAVEAGGGLAVVFNGNIYALSYGTCSLATTDMRDLKILLDLWFNGGRERVRQAVVKGELPTSSREGPFYHWLVGKKEEDIEEIVKTHKEIRGIVRGRAARLG</sequence>
<protein>
    <recommendedName>
        <fullName evidence="4">phosphoserine phosphatase</fullName>
        <ecNumber evidence="4">3.1.3.3</ecNumber>
    </recommendedName>
</protein>
<keyword evidence="7" id="KW-0378">Hydrolase</keyword>
<dbReference type="PANTHER" id="PTHR43344">
    <property type="entry name" value="PHOSPHOSERINE PHOSPHATASE"/>
    <property type="match status" value="1"/>
</dbReference>
<evidence type="ECO:0000256" key="3">
    <source>
        <dbReference type="ARBA" id="ARBA00009184"/>
    </source>
</evidence>
<evidence type="ECO:0000313" key="13">
    <source>
        <dbReference type="Proteomes" id="UP000285138"/>
    </source>
</evidence>
<evidence type="ECO:0000256" key="1">
    <source>
        <dbReference type="ARBA" id="ARBA00001946"/>
    </source>
</evidence>
<evidence type="ECO:0000256" key="9">
    <source>
        <dbReference type="ARBA" id="ARBA00023299"/>
    </source>
</evidence>
<reference evidence="12 13" key="1">
    <citation type="submission" date="2018-08" db="EMBL/GenBank/DDBJ databases">
        <title>The metabolism and importance of syntrophic acetate oxidation coupled to methane or sulfide production in haloalkaline environments.</title>
        <authorList>
            <person name="Timmers P.H.A."/>
            <person name="Vavourakis C.D."/>
            <person name="Sorokin D.Y."/>
            <person name="Sinninghe Damste J.S."/>
            <person name="Muyzer G."/>
            <person name="Stams A.J.M."/>
            <person name="Plugge C.M."/>
        </authorList>
    </citation>
    <scope>NUCLEOTIDE SEQUENCE [LARGE SCALE GENOMIC DNA]</scope>
    <source>
        <strain evidence="12">MSAO_Bac1</strain>
    </source>
</reference>
<organism evidence="12 13">
    <name type="scientific">Candidatus Syntrophonatronum acetioxidans</name>
    <dbReference type="NCBI Taxonomy" id="1795816"/>
    <lineage>
        <taxon>Bacteria</taxon>
        <taxon>Bacillati</taxon>
        <taxon>Bacillota</taxon>
        <taxon>Clostridia</taxon>
        <taxon>Eubacteriales</taxon>
        <taxon>Syntrophomonadaceae</taxon>
        <taxon>Candidatus Syntrophonatronum</taxon>
    </lineage>
</organism>
<dbReference type="Proteomes" id="UP000285138">
    <property type="component" value="Unassembled WGS sequence"/>
</dbReference>
<evidence type="ECO:0000256" key="4">
    <source>
        <dbReference type="ARBA" id="ARBA00012640"/>
    </source>
</evidence>
<evidence type="ECO:0000256" key="6">
    <source>
        <dbReference type="ARBA" id="ARBA00022723"/>
    </source>
</evidence>
<dbReference type="InterPro" id="IPR036412">
    <property type="entry name" value="HAD-like_sf"/>
</dbReference>
<dbReference type="AlphaFoldDB" id="A0A424YDJ6"/>
<evidence type="ECO:0000256" key="2">
    <source>
        <dbReference type="ARBA" id="ARBA00005135"/>
    </source>
</evidence>
<comment type="catalytic activity">
    <reaction evidence="11">
        <text>O-phospho-D-serine + H2O = D-serine + phosphate</text>
        <dbReference type="Rhea" id="RHEA:24873"/>
        <dbReference type="ChEBI" id="CHEBI:15377"/>
        <dbReference type="ChEBI" id="CHEBI:35247"/>
        <dbReference type="ChEBI" id="CHEBI:43474"/>
        <dbReference type="ChEBI" id="CHEBI:58680"/>
        <dbReference type="EC" id="3.1.3.3"/>
    </reaction>
</comment>
<gene>
    <name evidence="12" type="ORF">D5R97_06505</name>
</gene>
<evidence type="ECO:0000256" key="8">
    <source>
        <dbReference type="ARBA" id="ARBA00022842"/>
    </source>
</evidence>
<proteinExistence type="inferred from homology"/>
<dbReference type="GO" id="GO:0006564">
    <property type="term" value="P:L-serine biosynthetic process"/>
    <property type="evidence" value="ECO:0007669"/>
    <property type="project" value="UniProtKB-KW"/>
</dbReference>
<dbReference type="SUPFAM" id="SSF56784">
    <property type="entry name" value="HAD-like"/>
    <property type="match status" value="1"/>
</dbReference>
<dbReference type="Gene3D" id="1.10.3870.10">
    <property type="entry name" value="AF1437-like domain superfamily"/>
    <property type="match status" value="1"/>
</dbReference>
<evidence type="ECO:0000256" key="11">
    <source>
        <dbReference type="ARBA" id="ARBA00048523"/>
    </source>
</evidence>
<dbReference type="PANTHER" id="PTHR43344:SF2">
    <property type="entry name" value="PHOSPHOSERINE PHOSPHATASE"/>
    <property type="match status" value="1"/>
</dbReference>
<comment type="similarity">
    <text evidence="3">Belongs to the HAD-like hydrolase superfamily. SerB family.</text>
</comment>
<comment type="cofactor">
    <cofactor evidence="1">
        <name>Mg(2+)</name>
        <dbReference type="ChEBI" id="CHEBI:18420"/>
    </cofactor>
</comment>
<accession>A0A424YDJ6</accession>
<dbReference type="GO" id="GO:0005737">
    <property type="term" value="C:cytoplasm"/>
    <property type="evidence" value="ECO:0007669"/>
    <property type="project" value="TreeGrafter"/>
</dbReference>
<evidence type="ECO:0000256" key="5">
    <source>
        <dbReference type="ARBA" id="ARBA00022605"/>
    </source>
</evidence>
<name>A0A424YDJ6_9FIRM</name>
<comment type="catalytic activity">
    <reaction evidence="10">
        <text>O-phospho-L-serine + H2O = L-serine + phosphate</text>
        <dbReference type="Rhea" id="RHEA:21208"/>
        <dbReference type="ChEBI" id="CHEBI:15377"/>
        <dbReference type="ChEBI" id="CHEBI:33384"/>
        <dbReference type="ChEBI" id="CHEBI:43474"/>
        <dbReference type="ChEBI" id="CHEBI:57524"/>
        <dbReference type="EC" id="3.1.3.3"/>
    </reaction>
</comment>
<dbReference type="GO" id="GO:0036424">
    <property type="term" value="F:L-phosphoserine phosphatase activity"/>
    <property type="evidence" value="ECO:0007669"/>
    <property type="project" value="TreeGrafter"/>
</dbReference>
<evidence type="ECO:0000256" key="7">
    <source>
        <dbReference type="ARBA" id="ARBA00022801"/>
    </source>
</evidence>
<dbReference type="EC" id="3.1.3.3" evidence="4"/>
<dbReference type="Pfam" id="PF08282">
    <property type="entry name" value="Hydrolase_3"/>
    <property type="match status" value="1"/>
</dbReference>
<evidence type="ECO:0000256" key="10">
    <source>
        <dbReference type="ARBA" id="ARBA00048138"/>
    </source>
</evidence>
<keyword evidence="5" id="KW-0028">Amino-acid biosynthesis</keyword>
<dbReference type="InterPro" id="IPR023214">
    <property type="entry name" value="HAD_sf"/>
</dbReference>
<dbReference type="InterPro" id="IPR050582">
    <property type="entry name" value="HAD-like_SerB"/>
</dbReference>
<keyword evidence="9" id="KW-0718">Serine biosynthesis</keyword>
<evidence type="ECO:0000313" key="12">
    <source>
        <dbReference type="EMBL" id="RQD75284.1"/>
    </source>
</evidence>
<comment type="caution">
    <text evidence="12">The sequence shown here is derived from an EMBL/GenBank/DDBJ whole genome shotgun (WGS) entry which is preliminary data.</text>
</comment>
<dbReference type="EMBL" id="QZAA01000165">
    <property type="protein sequence ID" value="RQD75284.1"/>
    <property type="molecule type" value="Genomic_DNA"/>
</dbReference>
<keyword evidence="8" id="KW-0460">Magnesium</keyword>